<dbReference type="OrthoDB" id="74375at2157"/>
<proteinExistence type="predicted"/>
<sequence length="129" mass="14335">MVEQEPESDDGVQLDLISAERMENKTSMEKIRMILDSVHDGDIVVLEKGLTPDEESKLIEVTMTEINPDGFTGIEIESFPRSETKESGLLGRIMGKDEDPAKLTVIGPANQIQSLHKDETLISALLKRK</sequence>
<protein>
    <recommendedName>
        <fullName evidence="4">DUF2073 domain-containing protein</fullName>
    </recommendedName>
</protein>
<organism evidence="1 3">
    <name type="scientific">Halarchaeum rubridurum</name>
    <dbReference type="NCBI Taxonomy" id="489911"/>
    <lineage>
        <taxon>Archaea</taxon>
        <taxon>Methanobacteriati</taxon>
        <taxon>Methanobacteriota</taxon>
        <taxon>Stenosarchaea group</taxon>
        <taxon>Halobacteria</taxon>
        <taxon>Halobacteriales</taxon>
        <taxon>Halobacteriaceae</taxon>
    </lineage>
</organism>
<accession>A0A830G5F0</accession>
<dbReference type="Proteomes" id="UP000765891">
    <property type="component" value="Unassembled WGS sequence"/>
</dbReference>
<evidence type="ECO:0000313" key="3">
    <source>
        <dbReference type="Proteomes" id="UP000614609"/>
    </source>
</evidence>
<gene>
    <name evidence="1" type="ORF">GCM10009017_27580</name>
    <name evidence="2" type="ORF">J2752_002918</name>
</gene>
<reference evidence="1" key="2">
    <citation type="submission" date="2020-09" db="EMBL/GenBank/DDBJ databases">
        <authorList>
            <person name="Sun Q."/>
            <person name="Ohkuma M."/>
        </authorList>
    </citation>
    <scope>NUCLEOTIDE SEQUENCE</scope>
    <source>
        <strain evidence="1">JCM 16108</strain>
    </source>
</reference>
<reference evidence="1" key="1">
    <citation type="journal article" date="2014" name="Int. J. Syst. Evol. Microbiol.">
        <title>Complete genome sequence of Corynebacterium casei LMG S-19264T (=DSM 44701T), isolated from a smear-ripened cheese.</title>
        <authorList>
            <consortium name="US DOE Joint Genome Institute (JGI-PGF)"/>
            <person name="Walter F."/>
            <person name="Albersmeier A."/>
            <person name="Kalinowski J."/>
            <person name="Ruckert C."/>
        </authorList>
    </citation>
    <scope>NUCLEOTIDE SEQUENCE</scope>
    <source>
        <strain evidence="1">JCM 16108</strain>
    </source>
</reference>
<reference evidence="2" key="3">
    <citation type="submission" date="2021-03" db="EMBL/GenBank/DDBJ databases">
        <title>Genomic Encyclopedia of Type Strains, Phase IV (KMG-IV): sequencing the most valuable type-strain genomes for metagenomic binning, comparative biology and taxonomic classification.</title>
        <authorList>
            <person name="Goeker M."/>
        </authorList>
    </citation>
    <scope>NUCLEOTIDE SEQUENCE</scope>
    <source>
        <strain evidence="2">DSM 22443</strain>
    </source>
</reference>
<dbReference type="PIRSF" id="PIRSF004977">
    <property type="entry name" value="UCP004977"/>
    <property type="match status" value="1"/>
</dbReference>
<dbReference type="RefSeq" id="WP_188873165.1">
    <property type="nucleotide sequence ID" value="NZ_BMOO01000011.1"/>
</dbReference>
<evidence type="ECO:0000313" key="1">
    <source>
        <dbReference type="EMBL" id="GGM76169.1"/>
    </source>
</evidence>
<keyword evidence="3" id="KW-1185">Reference proteome</keyword>
<evidence type="ECO:0008006" key="4">
    <source>
        <dbReference type="Google" id="ProtNLM"/>
    </source>
</evidence>
<dbReference type="Proteomes" id="UP000614609">
    <property type="component" value="Unassembled WGS sequence"/>
</dbReference>
<dbReference type="Pfam" id="PF09846">
    <property type="entry name" value="OapB"/>
    <property type="match status" value="1"/>
</dbReference>
<dbReference type="EMBL" id="JAGGKO010000010">
    <property type="protein sequence ID" value="MBP1955987.1"/>
    <property type="molecule type" value="Genomic_DNA"/>
</dbReference>
<dbReference type="InterPro" id="IPR012017">
    <property type="entry name" value="OapB-like"/>
</dbReference>
<name>A0A830G5F0_9EURY</name>
<comment type="caution">
    <text evidence="1">The sequence shown here is derived from an EMBL/GenBank/DDBJ whole genome shotgun (WGS) entry which is preliminary data.</text>
</comment>
<dbReference type="AlphaFoldDB" id="A0A830G5F0"/>
<evidence type="ECO:0000313" key="2">
    <source>
        <dbReference type="EMBL" id="MBP1955987.1"/>
    </source>
</evidence>
<dbReference type="EMBL" id="BMOO01000011">
    <property type="protein sequence ID" value="GGM76169.1"/>
    <property type="molecule type" value="Genomic_DNA"/>
</dbReference>